<evidence type="ECO:0000256" key="1">
    <source>
        <dbReference type="SAM" id="MobiDB-lite"/>
    </source>
</evidence>
<dbReference type="GO" id="GO:0004175">
    <property type="term" value="F:endopeptidase activity"/>
    <property type="evidence" value="ECO:0007669"/>
    <property type="project" value="UniProtKB-ARBA"/>
</dbReference>
<feature type="transmembrane region" description="Helical" evidence="2">
    <location>
        <begin position="272"/>
        <end position="289"/>
    </location>
</feature>
<feature type="transmembrane region" description="Helical" evidence="2">
    <location>
        <begin position="62"/>
        <end position="85"/>
    </location>
</feature>
<dbReference type="InterPro" id="IPR003675">
    <property type="entry name" value="Rce1/LyrA-like_dom"/>
</dbReference>
<dbReference type="PANTHER" id="PTHR35797">
    <property type="entry name" value="PROTEASE-RELATED"/>
    <property type="match status" value="1"/>
</dbReference>
<dbReference type="Proteomes" id="UP001321018">
    <property type="component" value="Unassembled WGS sequence"/>
</dbReference>
<dbReference type="AlphaFoldDB" id="A0AAP2Z411"/>
<keyword evidence="4" id="KW-0482">Metalloprotease</keyword>
<feature type="region of interest" description="Disordered" evidence="1">
    <location>
        <begin position="1"/>
        <end position="24"/>
    </location>
</feature>
<feature type="transmembrane region" description="Helical" evidence="2">
    <location>
        <begin position="145"/>
        <end position="163"/>
    </location>
</feature>
<keyword evidence="4" id="KW-0378">Hydrolase</keyword>
<feature type="transmembrane region" description="Helical" evidence="2">
    <location>
        <begin position="246"/>
        <end position="266"/>
    </location>
</feature>
<protein>
    <submittedName>
        <fullName evidence="4">CPBP family intramembrane metalloprotease</fullName>
    </submittedName>
</protein>
<name>A0AAP2Z411_9EURY</name>
<feature type="domain" description="CAAX prenyl protease 2/Lysostaphin resistance protein A-like" evidence="3">
    <location>
        <begin position="151"/>
        <end position="258"/>
    </location>
</feature>
<proteinExistence type="predicted"/>
<feature type="transmembrane region" description="Helical" evidence="2">
    <location>
        <begin position="221"/>
        <end position="239"/>
    </location>
</feature>
<accession>A0AAP2Z411</accession>
<evidence type="ECO:0000313" key="5">
    <source>
        <dbReference type="Proteomes" id="UP001321018"/>
    </source>
</evidence>
<comment type="caution">
    <text evidence="4">The sequence shown here is derived from an EMBL/GenBank/DDBJ whole genome shotgun (WGS) entry which is preliminary data.</text>
</comment>
<dbReference type="RefSeq" id="WP_338006379.1">
    <property type="nucleotide sequence ID" value="NZ_JAOPKA010000032.1"/>
</dbReference>
<dbReference type="EMBL" id="JAOPKA010000032">
    <property type="protein sequence ID" value="MCU4744572.1"/>
    <property type="molecule type" value="Genomic_DNA"/>
</dbReference>
<evidence type="ECO:0000259" key="3">
    <source>
        <dbReference type="Pfam" id="PF02517"/>
    </source>
</evidence>
<feature type="compositionally biased region" description="Basic and acidic residues" evidence="1">
    <location>
        <begin position="1"/>
        <end position="12"/>
    </location>
</feature>
<feature type="transmembrane region" description="Helical" evidence="2">
    <location>
        <begin position="38"/>
        <end position="56"/>
    </location>
</feature>
<reference evidence="4" key="1">
    <citation type="submission" date="2022-09" db="EMBL/GenBank/DDBJ databases">
        <title>Enrichment on poylsaccharides allowed isolation of novel metabolic and taxonomic groups of Haloarchaea.</title>
        <authorList>
            <person name="Sorokin D.Y."/>
            <person name="Elcheninov A.G."/>
            <person name="Khizhniak T.V."/>
            <person name="Kolganova T.V."/>
            <person name="Kublanov I.V."/>
        </authorList>
    </citation>
    <scope>NUCLEOTIDE SEQUENCE</scope>
    <source>
        <strain evidence="4">AArc-xg1-1</strain>
    </source>
</reference>
<dbReference type="PANTHER" id="PTHR35797:SF1">
    <property type="entry name" value="PROTEASE"/>
    <property type="match status" value="1"/>
</dbReference>
<keyword evidence="2" id="KW-1133">Transmembrane helix</keyword>
<keyword evidence="2" id="KW-0472">Membrane</keyword>
<sequence>MNDDTTHERTTDDPSTGSARPPTRTAAAGREYADPWRFFVIALGVSYLFWLPLIAFEYDPFSIPGVVPFAAGALGVPGAAIYLLFRSADEEHRQDYWRRLVDVRRIGLRWYVVAFLLYPALNVLALTAGVLAGDSIPAFERAADLAADPASIVSYVLFVLVFGPLPEELGWRGYALDGLQARSSALRASLILGAVWAVWHVPLFMMEGTYQAGLGVLTRQFWQFMAGILVVSILYTWIYNHTGRSILAAILFHFSGNFSGELVAHGELGSDFSFVLALVVAVVVVFVYGPETLTRRSRRQSSGAD</sequence>
<dbReference type="Pfam" id="PF02517">
    <property type="entry name" value="Rce1-like"/>
    <property type="match status" value="1"/>
</dbReference>
<keyword evidence="4" id="KW-0645">Protease</keyword>
<dbReference type="GO" id="GO:0008237">
    <property type="term" value="F:metallopeptidase activity"/>
    <property type="evidence" value="ECO:0007669"/>
    <property type="project" value="UniProtKB-KW"/>
</dbReference>
<gene>
    <name evidence="4" type="ORF">OB960_24690</name>
</gene>
<evidence type="ECO:0000256" key="2">
    <source>
        <dbReference type="SAM" id="Phobius"/>
    </source>
</evidence>
<feature type="transmembrane region" description="Helical" evidence="2">
    <location>
        <begin position="106"/>
        <end position="133"/>
    </location>
</feature>
<feature type="transmembrane region" description="Helical" evidence="2">
    <location>
        <begin position="184"/>
        <end position="201"/>
    </location>
</feature>
<keyword evidence="2" id="KW-0812">Transmembrane</keyword>
<dbReference type="InterPro" id="IPR042150">
    <property type="entry name" value="MmRce1-like"/>
</dbReference>
<evidence type="ECO:0000313" key="4">
    <source>
        <dbReference type="EMBL" id="MCU4744572.1"/>
    </source>
</evidence>
<dbReference type="GO" id="GO:0080120">
    <property type="term" value="P:CAAX-box protein maturation"/>
    <property type="evidence" value="ECO:0007669"/>
    <property type="project" value="UniProtKB-ARBA"/>
</dbReference>
<organism evidence="4 5">
    <name type="scientific">Natronoglomus mannanivorans</name>
    <dbReference type="NCBI Taxonomy" id="2979990"/>
    <lineage>
        <taxon>Archaea</taxon>
        <taxon>Methanobacteriati</taxon>
        <taxon>Methanobacteriota</taxon>
        <taxon>Stenosarchaea group</taxon>
        <taxon>Halobacteria</taxon>
        <taxon>Halobacteriales</taxon>
        <taxon>Natrialbaceae</taxon>
        <taxon>Natronoglomus</taxon>
    </lineage>
</organism>